<accession>A0A146L5G0</accession>
<feature type="compositionally biased region" description="Low complexity" evidence="1">
    <location>
        <begin position="1"/>
        <end position="17"/>
    </location>
</feature>
<reference evidence="2" key="1">
    <citation type="journal article" date="2016" name="Gigascience">
        <title>De novo construction of an expanded transcriptome assembly for the western tarnished plant bug, Lygus hesperus.</title>
        <authorList>
            <person name="Tassone E.E."/>
            <person name="Geib S.M."/>
            <person name="Hall B."/>
            <person name="Fabrick J.A."/>
            <person name="Brent C.S."/>
            <person name="Hull J.J."/>
        </authorList>
    </citation>
    <scope>NUCLEOTIDE SEQUENCE</scope>
</reference>
<dbReference type="EMBL" id="GDHC01014971">
    <property type="protein sequence ID" value="JAQ03658.1"/>
    <property type="molecule type" value="Transcribed_RNA"/>
</dbReference>
<proteinExistence type="predicted"/>
<feature type="compositionally biased region" description="Basic and acidic residues" evidence="1">
    <location>
        <begin position="19"/>
        <end position="32"/>
    </location>
</feature>
<dbReference type="AlphaFoldDB" id="A0A146L5G0"/>
<protein>
    <submittedName>
        <fullName evidence="2">Uncharacterized protein</fullName>
    </submittedName>
</protein>
<organism evidence="2">
    <name type="scientific">Lygus hesperus</name>
    <name type="common">Western plant bug</name>
    <dbReference type="NCBI Taxonomy" id="30085"/>
    <lineage>
        <taxon>Eukaryota</taxon>
        <taxon>Metazoa</taxon>
        <taxon>Ecdysozoa</taxon>
        <taxon>Arthropoda</taxon>
        <taxon>Hexapoda</taxon>
        <taxon>Insecta</taxon>
        <taxon>Pterygota</taxon>
        <taxon>Neoptera</taxon>
        <taxon>Paraneoptera</taxon>
        <taxon>Hemiptera</taxon>
        <taxon>Heteroptera</taxon>
        <taxon>Panheteroptera</taxon>
        <taxon>Cimicomorpha</taxon>
        <taxon>Miridae</taxon>
        <taxon>Mirini</taxon>
        <taxon>Lygus</taxon>
    </lineage>
</organism>
<evidence type="ECO:0000256" key="1">
    <source>
        <dbReference type="SAM" id="MobiDB-lite"/>
    </source>
</evidence>
<sequence>NNNNSSGNNNSSNAGDAGDADRHSVVDREPSRQRRRKVAAKDNGTPGTDDTTPNRRHRHTRSTLDTTPRDTVVKEDALIDLGENLDAALYEAPALAPAAVTTRTPPVLTVHKTLDLYRPGDDGVYYPTHRKLKKRNKSSVEKLKDITTVWRYRVLSALHSTNDAANCTAADTPHPITTTTTTQVETGINFSNSSAMVIQYLLLPLLHHSTVLNSHTGCAEPARTQAALDNLPRTPTMDVAEQRMLRK</sequence>
<gene>
    <name evidence="2" type="ORF">g.17386</name>
</gene>
<name>A0A146L5G0_LYGHE</name>
<feature type="region of interest" description="Disordered" evidence="1">
    <location>
        <begin position="1"/>
        <end position="69"/>
    </location>
</feature>
<feature type="non-terminal residue" evidence="2">
    <location>
        <position position="1"/>
    </location>
</feature>
<evidence type="ECO:0000313" key="2">
    <source>
        <dbReference type="EMBL" id="JAQ03658.1"/>
    </source>
</evidence>